<keyword evidence="1" id="KW-0496">Mitochondrion</keyword>
<feature type="domain" description="FCP1 homology" evidence="3">
    <location>
        <begin position="347"/>
        <end position="522"/>
    </location>
</feature>
<feature type="compositionally biased region" description="Polar residues" evidence="2">
    <location>
        <begin position="135"/>
        <end position="164"/>
    </location>
</feature>
<keyword evidence="1" id="KW-0653">Protein transport</keyword>
<evidence type="ECO:0000313" key="5">
    <source>
        <dbReference type="Proteomes" id="UP001321749"/>
    </source>
</evidence>
<name>A0AAV9I3V7_9PEZI</name>
<keyword evidence="1" id="KW-0811">Translocation</keyword>
<accession>A0AAV9I3V7</accession>
<evidence type="ECO:0000259" key="3">
    <source>
        <dbReference type="PROSITE" id="PS50969"/>
    </source>
</evidence>
<dbReference type="Proteomes" id="UP001321749">
    <property type="component" value="Unassembled WGS sequence"/>
</dbReference>
<feature type="compositionally biased region" description="Basic and acidic residues" evidence="2">
    <location>
        <begin position="76"/>
        <end position="87"/>
    </location>
</feature>
<reference evidence="4" key="1">
    <citation type="journal article" date="2023" name="Mol. Phylogenet. Evol.">
        <title>Genome-scale phylogeny and comparative genomics of the fungal order Sordariales.</title>
        <authorList>
            <person name="Hensen N."/>
            <person name="Bonometti L."/>
            <person name="Westerberg I."/>
            <person name="Brannstrom I.O."/>
            <person name="Guillou S."/>
            <person name="Cros-Aarteil S."/>
            <person name="Calhoun S."/>
            <person name="Haridas S."/>
            <person name="Kuo A."/>
            <person name="Mondo S."/>
            <person name="Pangilinan J."/>
            <person name="Riley R."/>
            <person name="LaButti K."/>
            <person name="Andreopoulos B."/>
            <person name="Lipzen A."/>
            <person name="Chen C."/>
            <person name="Yan M."/>
            <person name="Daum C."/>
            <person name="Ng V."/>
            <person name="Clum A."/>
            <person name="Steindorff A."/>
            <person name="Ohm R.A."/>
            <person name="Martin F."/>
            <person name="Silar P."/>
            <person name="Natvig D.O."/>
            <person name="Lalanne C."/>
            <person name="Gautier V."/>
            <person name="Ament-Velasquez S.L."/>
            <person name="Kruys A."/>
            <person name="Hutchinson M.I."/>
            <person name="Powell A.J."/>
            <person name="Barry K."/>
            <person name="Miller A.N."/>
            <person name="Grigoriev I.V."/>
            <person name="Debuchy R."/>
            <person name="Gladieux P."/>
            <person name="Hiltunen Thoren M."/>
            <person name="Johannesson H."/>
        </authorList>
    </citation>
    <scope>NUCLEOTIDE SEQUENCE</scope>
    <source>
        <strain evidence="4">PSN324</strain>
    </source>
</reference>
<feature type="region of interest" description="Disordered" evidence="2">
    <location>
        <begin position="63"/>
        <end position="90"/>
    </location>
</feature>
<proteinExistence type="inferred from homology"/>
<dbReference type="GO" id="GO:0015031">
    <property type="term" value="P:protein transport"/>
    <property type="evidence" value="ECO:0007669"/>
    <property type="project" value="UniProtKB-KW"/>
</dbReference>
<comment type="caution">
    <text evidence="4">The sequence shown here is derived from an EMBL/GenBank/DDBJ whole genome shotgun (WGS) entry which is preliminary data.</text>
</comment>
<dbReference type="AlphaFoldDB" id="A0AAV9I3V7"/>
<sequence length="572" mass="63596">MAWHSARPLSITSLEVLYRSSQQQIRPTSTNLFGRAPAESLLFCLQPSRKYLLEGQKRQLHTSTRFYSESSPSQGEPERPQESRSSRTLDNLSTSLLKSSAEWYSFRSPILLVASENMNQNSPRNAQGEGYSYGFNPNASPFDPNSQIPWGQAPRNQAGGQAPSQPKAKAKYATPRQKKKTKQTKEAERKLRQEKEANEYQGSGGWSMGNDLAQAMGDGGYGYEEDQAPAQYDQLGNNHPSHGQPGGNFAPYSQPVDNFGQLPLPRQGQGMFAQHQMTSNSPYDYPNDNSYNNDVATLSSNKKQKKPRTSIPVTEKSNAPPSLASGGIPEPSAAYLLRSSFIALGSAAPRPLLVVLDLNGTLLYRPKKKNSYSFITRPFARQFLTYVIDTFTVVIWSSARPENVSKMCDVLLTPEQKSRVVAIWGRDKFGLTRHDYNSKVQVYKRLTKIWEDPGIAASYPVPGRGAWNQGNTVLIDDSIEKARSEPYNAITIPEFTGADENGNGNGNGNRNGNDQKDELEDPPVLPMVHEYLNKLAMRTDVSAYIRKSPFSVHDEALRIQAGFGRRVDACRE</sequence>
<keyword evidence="5" id="KW-1185">Reference proteome</keyword>
<feature type="region of interest" description="Disordered" evidence="2">
    <location>
        <begin position="121"/>
        <end position="325"/>
    </location>
</feature>
<dbReference type="InterPro" id="IPR050365">
    <property type="entry name" value="TIM50"/>
</dbReference>
<evidence type="ECO:0000313" key="4">
    <source>
        <dbReference type="EMBL" id="KAK4467093.1"/>
    </source>
</evidence>
<protein>
    <recommendedName>
        <fullName evidence="1">Mitochondrial import inner membrane translocase subunit TIM50</fullName>
    </recommendedName>
</protein>
<dbReference type="InterPro" id="IPR004274">
    <property type="entry name" value="FCP1_dom"/>
</dbReference>
<feature type="region of interest" description="Disordered" evidence="2">
    <location>
        <begin position="494"/>
        <end position="521"/>
    </location>
</feature>
<feature type="compositionally biased region" description="Low complexity" evidence="2">
    <location>
        <begin position="279"/>
        <end position="294"/>
    </location>
</feature>
<dbReference type="Pfam" id="PF03031">
    <property type="entry name" value="NIF"/>
    <property type="match status" value="1"/>
</dbReference>
<feature type="compositionally biased region" description="Polar residues" evidence="2">
    <location>
        <begin position="63"/>
        <end position="74"/>
    </location>
</feature>
<comment type="subcellular location">
    <subcellularLocation>
        <location evidence="1">Mitochondrion inner membrane</location>
        <topology evidence="1">Single-pass membrane protein</topology>
    </subcellularLocation>
</comment>
<dbReference type="InterPro" id="IPR023214">
    <property type="entry name" value="HAD_sf"/>
</dbReference>
<gene>
    <name evidence="4" type="ORF">QBC42DRAFT_310380</name>
</gene>
<dbReference type="GO" id="GO:0005744">
    <property type="term" value="C:TIM23 mitochondrial import inner membrane translocase complex"/>
    <property type="evidence" value="ECO:0007669"/>
    <property type="project" value="UniProtKB-UniRule"/>
</dbReference>
<feature type="compositionally biased region" description="Polar residues" evidence="2">
    <location>
        <begin position="311"/>
        <end position="320"/>
    </location>
</feature>
<dbReference type="InterPro" id="IPR036412">
    <property type="entry name" value="HAD-like_sf"/>
</dbReference>
<keyword evidence="1" id="KW-0809">Transit peptide</keyword>
<evidence type="ECO:0000256" key="1">
    <source>
        <dbReference type="RuleBase" id="RU365079"/>
    </source>
</evidence>
<dbReference type="EMBL" id="MU864928">
    <property type="protein sequence ID" value="KAK4467093.1"/>
    <property type="molecule type" value="Genomic_DNA"/>
</dbReference>
<evidence type="ECO:0000256" key="2">
    <source>
        <dbReference type="SAM" id="MobiDB-lite"/>
    </source>
</evidence>
<dbReference type="Gene3D" id="3.40.50.1000">
    <property type="entry name" value="HAD superfamily/HAD-like"/>
    <property type="match status" value="1"/>
</dbReference>
<reference evidence="4" key="2">
    <citation type="submission" date="2023-06" db="EMBL/GenBank/DDBJ databases">
        <authorList>
            <consortium name="Lawrence Berkeley National Laboratory"/>
            <person name="Mondo S.J."/>
            <person name="Hensen N."/>
            <person name="Bonometti L."/>
            <person name="Westerberg I."/>
            <person name="Brannstrom I.O."/>
            <person name="Guillou S."/>
            <person name="Cros-Aarteil S."/>
            <person name="Calhoun S."/>
            <person name="Haridas S."/>
            <person name="Kuo A."/>
            <person name="Pangilinan J."/>
            <person name="Riley R."/>
            <person name="Labutti K."/>
            <person name="Andreopoulos B."/>
            <person name="Lipzen A."/>
            <person name="Chen C."/>
            <person name="Yanf M."/>
            <person name="Daum C."/>
            <person name="Ng V."/>
            <person name="Clum A."/>
            <person name="Steindorff A."/>
            <person name="Ohm R."/>
            <person name="Martin F."/>
            <person name="Silar P."/>
            <person name="Natvig D."/>
            <person name="Lalanne C."/>
            <person name="Gautier V."/>
            <person name="Ament-Velasquez S.L."/>
            <person name="Kruys A."/>
            <person name="Hutchinson M.I."/>
            <person name="Powell A.J."/>
            <person name="Barry K."/>
            <person name="Miller A.N."/>
            <person name="Grigoriev I.V."/>
            <person name="Debuchy R."/>
            <person name="Gladieux P."/>
            <person name="Thoren M.H."/>
            <person name="Johannesson H."/>
        </authorList>
    </citation>
    <scope>NUCLEOTIDE SEQUENCE</scope>
    <source>
        <strain evidence="4">PSN324</strain>
    </source>
</reference>
<dbReference type="PANTHER" id="PTHR12210">
    <property type="entry name" value="DULLARD PROTEIN PHOSPHATASE"/>
    <property type="match status" value="1"/>
</dbReference>
<comment type="subunit">
    <text evidence="1">Component of the TIM23 complex.</text>
</comment>
<comment type="function">
    <text evidence="1">Essential component of the TIM23 complex, a complex that mediates the translocation of transit peptide-containing proteins across the mitochondrial inner membrane.</text>
</comment>
<dbReference type="PROSITE" id="PS50969">
    <property type="entry name" value="FCP1"/>
    <property type="match status" value="1"/>
</dbReference>
<keyword evidence="1" id="KW-0813">Transport</keyword>
<comment type="similarity">
    <text evidence="1">Belongs to the TIM50 family.</text>
</comment>
<feature type="compositionally biased region" description="Basic and acidic residues" evidence="2">
    <location>
        <begin position="183"/>
        <end position="198"/>
    </location>
</feature>
<dbReference type="SMART" id="SM00577">
    <property type="entry name" value="CPDc"/>
    <property type="match status" value="1"/>
</dbReference>
<dbReference type="SUPFAM" id="SSF56784">
    <property type="entry name" value="HAD-like"/>
    <property type="match status" value="1"/>
</dbReference>
<organism evidence="4 5">
    <name type="scientific">Cladorrhinum samala</name>
    <dbReference type="NCBI Taxonomy" id="585594"/>
    <lineage>
        <taxon>Eukaryota</taxon>
        <taxon>Fungi</taxon>
        <taxon>Dikarya</taxon>
        <taxon>Ascomycota</taxon>
        <taxon>Pezizomycotina</taxon>
        <taxon>Sordariomycetes</taxon>
        <taxon>Sordariomycetidae</taxon>
        <taxon>Sordariales</taxon>
        <taxon>Podosporaceae</taxon>
        <taxon>Cladorrhinum</taxon>
    </lineage>
</organism>